<accession>A0ABY3XLC2</accession>
<organism evidence="1 2">
    <name type="scientific">Streptomyces tubbatahanensis</name>
    <dbReference type="NCBI Taxonomy" id="2923272"/>
    <lineage>
        <taxon>Bacteria</taxon>
        <taxon>Bacillati</taxon>
        <taxon>Actinomycetota</taxon>
        <taxon>Actinomycetes</taxon>
        <taxon>Kitasatosporales</taxon>
        <taxon>Streptomycetaceae</taxon>
        <taxon>Streptomyces</taxon>
    </lineage>
</organism>
<protein>
    <submittedName>
        <fullName evidence="1">Uncharacterized protein</fullName>
    </submittedName>
</protein>
<reference evidence="1 2" key="1">
    <citation type="journal article" date="2023" name="Microbiol. Spectr.">
        <title>Synergy between Genome Mining, Metabolomics, and Bioinformatics Uncovers Antibacterial Chlorinated Carbazole Alkaloids and Their Biosynthetic Gene Cluster from Streptomyces tubbatahanensis sp. nov., a Novel Actinomycete Isolated from Sulu Sea, Philippines.</title>
        <authorList>
            <person name="Tenebro C.P."/>
            <person name="Trono D.J.V.L."/>
            <person name="Balida L.A.P."/>
            <person name="Bayog L.K.A."/>
            <person name="Bruna J.R."/>
            <person name="Sabido E.M."/>
            <person name="Caspe D.P.C."/>
            <person name="de Los Santos E.L.C."/>
            <person name="Saludes J.P."/>
            <person name="Dalisay D.S."/>
        </authorList>
    </citation>
    <scope>NUCLEOTIDE SEQUENCE [LARGE SCALE GENOMIC DNA]</scope>
    <source>
        <strain evidence="1 2">DSD3025</strain>
    </source>
</reference>
<evidence type="ECO:0000313" key="1">
    <source>
        <dbReference type="EMBL" id="UNS95212.1"/>
    </source>
</evidence>
<sequence>MCARRRGAAFSGWARVALELATADLDQGRRLIESTLDLIAGACLMRRRRYPSDTTDAE</sequence>
<name>A0ABY3XLC2_9ACTN</name>
<gene>
    <name evidence="1" type="ORF">MMF93_01115</name>
</gene>
<dbReference type="EMBL" id="CP093846">
    <property type="protein sequence ID" value="UNS95212.1"/>
    <property type="molecule type" value="Genomic_DNA"/>
</dbReference>
<dbReference type="RefSeq" id="WP_242748646.1">
    <property type="nucleotide sequence ID" value="NZ_CP093846.1"/>
</dbReference>
<evidence type="ECO:0000313" key="2">
    <source>
        <dbReference type="Proteomes" id="UP001202244"/>
    </source>
</evidence>
<dbReference type="Proteomes" id="UP001202244">
    <property type="component" value="Chromosome"/>
</dbReference>
<keyword evidence="2" id="KW-1185">Reference proteome</keyword>
<proteinExistence type="predicted"/>